<dbReference type="InterPro" id="IPR015797">
    <property type="entry name" value="NUDIX_hydrolase-like_dom_sf"/>
</dbReference>
<dbReference type="EMBL" id="WLYK01000009">
    <property type="protein sequence ID" value="MTD16612.1"/>
    <property type="molecule type" value="Genomic_DNA"/>
</dbReference>
<dbReference type="PANTHER" id="PTHR11839:SF31">
    <property type="entry name" value="ADP-RIBOSE PYROPHOSPHATASE"/>
    <property type="match status" value="1"/>
</dbReference>
<dbReference type="GO" id="GO:0006753">
    <property type="term" value="P:nucleoside phosphate metabolic process"/>
    <property type="evidence" value="ECO:0007669"/>
    <property type="project" value="TreeGrafter"/>
</dbReference>
<evidence type="ECO:0000313" key="3">
    <source>
        <dbReference type="EMBL" id="MTD16612.1"/>
    </source>
</evidence>
<reference evidence="3 4" key="1">
    <citation type="submission" date="2019-11" db="EMBL/GenBank/DDBJ databases">
        <authorList>
            <person name="Jiang L.-Q."/>
        </authorList>
    </citation>
    <scope>NUCLEOTIDE SEQUENCE [LARGE SCALE GENOMIC DNA]</scope>
    <source>
        <strain evidence="3 4">YIM 132087</strain>
    </source>
</reference>
<keyword evidence="4" id="KW-1185">Reference proteome</keyword>
<accession>A0A7K1FR33</accession>
<evidence type="ECO:0000259" key="2">
    <source>
        <dbReference type="PROSITE" id="PS51462"/>
    </source>
</evidence>
<comment type="caution">
    <text evidence="3">The sequence shown here is derived from an EMBL/GenBank/DDBJ whole genome shotgun (WGS) entry which is preliminary data.</text>
</comment>
<dbReference type="GO" id="GO:0016787">
    <property type="term" value="F:hydrolase activity"/>
    <property type="evidence" value="ECO:0007669"/>
    <property type="project" value="UniProtKB-KW"/>
</dbReference>
<dbReference type="SUPFAM" id="SSF55811">
    <property type="entry name" value="Nudix"/>
    <property type="match status" value="1"/>
</dbReference>
<name>A0A7K1FR33_9ACTN</name>
<evidence type="ECO:0000313" key="4">
    <source>
        <dbReference type="Proteomes" id="UP000460221"/>
    </source>
</evidence>
<organism evidence="3 4">
    <name type="scientific">Nakamurella alba</name>
    <dbReference type="NCBI Taxonomy" id="2665158"/>
    <lineage>
        <taxon>Bacteria</taxon>
        <taxon>Bacillati</taxon>
        <taxon>Actinomycetota</taxon>
        <taxon>Actinomycetes</taxon>
        <taxon>Nakamurellales</taxon>
        <taxon>Nakamurellaceae</taxon>
        <taxon>Nakamurella</taxon>
    </lineage>
</organism>
<dbReference type="GO" id="GO:0005829">
    <property type="term" value="C:cytosol"/>
    <property type="evidence" value="ECO:0007669"/>
    <property type="project" value="TreeGrafter"/>
</dbReference>
<sequence>MPGGQTAAREVVEHDRAVAVVAVDGDGPNPDVVLIRQFRHPLRRRLWELPAGLMDVDGEAPLAAVQRELAEETGLAAAHWSVLAEMAASPGFTDEVVMIYLATGLTDIGRQGEIADEEADLEIVRVPLADAVAAVLDGRIVNGAAVAGLLAARMVLSGEATARPGDAGWGAGAPLTAVDAPVGDAPPLGTA</sequence>
<dbReference type="Gene3D" id="3.90.79.10">
    <property type="entry name" value="Nucleoside Triphosphate Pyrophosphohydrolase"/>
    <property type="match status" value="1"/>
</dbReference>
<gene>
    <name evidence="3" type="ORF">GIS00_21990</name>
</gene>
<feature type="domain" description="Nudix hydrolase" evidence="2">
    <location>
        <begin position="13"/>
        <end position="148"/>
    </location>
</feature>
<keyword evidence="1" id="KW-0378">Hydrolase</keyword>
<proteinExistence type="predicted"/>
<dbReference type="AlphaFoldDB" id="A0A7K1FR33"/>
<evidence type="ECO:0000256" key="1">
    <source>
        <dbReference type="ARBA" id="ARBA00022801"/>
    </source>
</evidence>
<protein>
    <submittedName>
        <fullName evidence="3">NUDIX domain-containing protein</fullName>
    </submittedName>
</protein>
<dbReference type="Pfam" id="PF00293">
    <property type="entry name" value="NUDIX"/>
    <property type="match status" value="1"/>
</dbReference>
<dbReference type="InterPro" id="IPR000086">
    <property type="entry name" value="NUDIX_hydrolase_dom"/>
</dbReference>
<dbReference type="PROSITE" id="PS51462">
    <property type="entry name" value="NUDIX"/>
    <property type="match status" value="1"/>
</dbReference>
<dbReference type="PANTHER" id="PTHR11839">
    <property type="entry name" value="UDP/ADP-SUGAR PYROPHOSPHATASE"/>
    <property type="match status" value="1"/>
</dbReference>
<dbReference type="GO" id="GO:0019693">
    <property type="term" value="P:ribose phosphate metabolic process"/>
    <property type="evidence" value="ECO:0007669"/>
    <property type="project" value="TreeGrafter"/>
</dbReference>
<dbReference type="Proteomes" id="UP000460221">
    <property type="component" value="Unassembled WGS sequence"/>
</dbReference>